<dbReference type="EMBL" id="FOTY01000001">
    <property type="protein sequence ID" value="SFL48422.1"/>
    <property type="molecule type" value="Genomic_DNA"/>
</dbReference>
<evidence type="ECO:0000313" key="5">
    <source>
        <dbReference type="EMBL" id="SFL48422.1"/>
    </source>
</evidence>
<keyword evidence="6" id="KW-1185">Reference proteome</keyword>
<reference evidence="5 6" key="1">
    <citation type="submission" date="2016-10" db="EMBL/GenBank/DDBJ databases">
        <authorList>
            <person name="de Groot N.N."/>
        </authorList>
    </citation>
    <scope>NUCLEOTIDE SEQUENCE [LARGE SCALE GENOMIC DNA]</scope>
    <source>
        <strain evidence="5 6">CGMCC 1.6134</strain>
    </source>
</reference>
<evidence type="ECO:0000256" key="1">
    <source>
        <dbReference type="ARBA" id="ARBA00023015"/>
    </source>
</evidence>
<name>A0A1I4I1U6_9BACI</name>
<dbReference type="GO" id="GO:0003700">
    <property type="term" value="F:DNA-binding transcription factor activity"/>
    <property type="evidence" value="ECO:0007669"/>
    <property type="project" value="InterPro"/>
</dbReference>
<dbReference type="SMART" id="SM01134">
    <property type="entry name" value="DeoRC"/>
    <property type="match status" value="1"/>
</dbReference>
<dbReference type="Pfam" id="PF08220">
    <property type="entry name" value="HTH_DeoR"/>
    <property type="match status" value="1"/>
</dbReference>
<gene>
    <name evidence="5" type="ORF">SAMN04488054_101167</name>
</gene>
<dbReference type="Pfam" id="PF00455">
    <property type="entry name" value="DeoRC"/>
    <property type="match status" value="1"/>
</dbReference>
<feature type="domain" description="HTH deoR-type" evidence="4">
    <location>
        <begin position="11"/>
        <end position="66"/>
    </location>
</feature>
<proteinExistence type="predicted"/>
<dbReference type="InterPro" id="IPR014036">
    <property type="entry name" value="DeoR-like_C"/>
</dbReference>
<dbReference type="SUPFAM" id="SSF46785">
    <property type="entry name" value="Winged helix' DNA-binding domain"/>
    <property type="match status" value="1"/>
</dbReference>
<evidence type="ECO:0000313" key="6">
    <source>
        <dbReference type="Proteomes" id="UP000199668"/>
    </source>
</evidence>
<dbReference type="SUPFAM" id="SSF100950">
    <property type="entry name" value="NagB/RpiA/CoA transferase-like"/>
    <property type="match status" value="1"/>
</dbReference>
<dbReference type="GO" id="GO:0003677">
    <property type="term" value="F:DNA binding"/>
    <property type="evidence" value="ECO:0007669"/>
    <property type="project" value="UniProtKB-KW"/>
</dbReference>
<dbReference type="AlphaFoldDB" id="A0A1I4I1U6"/>
<dbReference type="PRINTS" id="PR00037">
    <property type="entry name" value="HTHLACR"/>
</dbReference>
<dbReference type="PROSITE" id="PS51000">
    <property type="entry name" value="HTH_DEOR_2"/>
    <property type="match status" value="1"/>
</dbReference>
<evidence type="ECO:0000256" key="3">
    <source>
        <dbReference type="ARBA" id="ARBA00023163"/>
    </source>
</evidence>
<dbReference type="Gene3D" id="3.40.50.1360">
    <property type="match status" value="1"/>
</dbReference>
<dbReference type="RefSeq" id="WP_245736755.1">
    <property type="nucleotide sequence ID" value="NZ_FOTY01000001.1"/>
</dbReference>
<dbReference type="PROSITE" id="PS00894">
    <property type="entry name" value="HTH_DEOR_1"/>
    <property type="match status" value="1"/>
</dbReference>
<accession>A0A1I4I1U6</accession>
<dbReference type="Gene3D" id="1.10.10.10">
    <property type="entry name" value="Winged helix-like DNA-binding domain superfamily/Winged helix DNA-binding domain"/>
    <property type="match status" value="1"/>
</dbReference>
<keyword evidence="1" id="KW-0805">Transcription regulation</keyword>
<dbReference type="PANTHER" id="PTHR30363:SF44">
    <property type="entry name" value="AGA OPERON TRANSCRIPTIONAL REPRESSOR-RELATED"/>
    <property type="match status" value="1"/>
</dbReference>
<dbReference type="STRING" id="266892.SAMN04488054_101167"/>
<dbReference type="InterPro" id="IPR001034">
    <property type="entry name" value="DeoR_HTH"/>
</dbReference>
<protein>
    <submittedName>
        <fullName evidence="5">Transcriptional regulator, DeoR family</fullName>
    </submittedName>
</protein>
<dbReference type="InterPro" id="IPR050313">
    <property type="entry name" value="Carb_Metab_HTH_regulators"/>
</dbReference>
<keyword evidence="2" id="KW-0238">DNA-binding</keyword>
<dbReference type="InterPro" id="IPR036388">
    <property type="entry name" value="WH-like_DNA-bd_sf"/>
</dbReference>
<evidence type="ECO:0000259" key="4">
    <source>
        <dbReference type="PROSITE" id="PS51000"/>
    </source>
</evidence>
<dbReference type="InterPro" id="IPR036390">
    <property type="entry name" value="WH_DNA-bd_sf"/>
</dbReference>
<dbReference type="Proteomes" id="UP000199668">
    <property type="component" value="Unassembled WGS sequence"/>
</dbReference>
<sequence length="262" mass="29230">MGKTNDNSLQLNERQREIVKMIDRNGAARVADLSSMFHVSEETIRRDFEKLEKDKLLRKIHGGALKVDQGVETPQLHRQSKNAEEKQVIAKKAASFVENGDIIAVDASTTALMVVQHVKDKSITVITNSIGVTMELSTEDHIRVILIGGYLSKASMSLVGNFAERVIEDYHVDKFFFSCLGVDIQRGVSEMHEDQALVKKQLISISENLYLLADSSKFGEKSLFRLCDVSILDYLITDNKVSMNSIRDVNKSGVSIIVGDEN</sequence>
<organism evidence="5 6">
    <name type="scientific">Salibacterium qingdaonense</name>
    <dbReference type="NCBI Taxonomy" id="266892"/>
    <lineage>
        <taxon>Bacteria</taxon>
        <taxon>Bacillati</taxon>
        <taxon>Bacillota</taxon>
        <taxon>Bacilli</taxon>
        <taxon>Bacillales</taxon>
        <taxon>Bacillaceae</taxon>
    </lineage>
</organism>
<dbReference type="SMART" id="SM00420">
    <property type="entry name" value="HTH_DEOR"/>
    <property type="match status" value="1"/>
</dbReference>
<evidence type="ECO:0000256" key="2">
    <source>
        <dbReference type="ARBA" id="ARBA00023125"/>
    </source>
</evidence>
<keyword evidence="3" id="KW-0804">Transcription</keyword>
<dbReference type="InterPro" id="IPR037171">
    <property type="entry name" value="NagB/RpiA_transferase-like"/>
</dbReference>
<dbReference type="PANTHER" id="PTHR30363">
    <property type="entry name" value="HTH-TYPE TRANSCRIPTIONAL REGULATOR SRLR-RELATED"/>
    <property type="match status" value="1"/>
</dbReference>
<dbReference type="InterPro" id="IPR018356">
    <property type="entry name" value="Tscrpt_reg_HTH_DeoR_CS"/>
</dbReference>